<evidence type="ECO:0000313" key="9">
    <source>
        <dbReference type="EMBL" id="WJZ87240.1"/>
    </source>
</evidence>
<dbReference type="InterPro" id="IPR044806">
    <property type="entry name" value="WVD2/WDL1-4"/>
</dbReference>
<reference evidence="9 10" key="1">
    <citation type="journal article" date="2023" name="Hortic Res">
        <title>The complete reference genome for grapevine (Vitis vinifera L.) genetics and breeding.</title>
        <authorList>
            <person name="Shi X."/>
            <person name="Cao S."/>
            <person name="Wang X."/>
            <person name="Huang S."/>
            <person name="Wang Y."/>
            <person name="Liu Z."/>
            <person name="Liu W."/>
            <person name="Leng X."/>
            <person name="Peng Y."/>
            <person name="Wang N."/>
            <person name="Wang Y."/>
            <person name="Ma Z."/>
            <person name="Xu X."/>
            <person name="Zhang F."/>
            <person name="Xue H."/>
            <person name="Zhong H."/>
            <person name="Wang Y."/>
            <person name="Zhang K."/>
            <person name="Velt A."/>
            <person name="Avia K."/>
            <person name="Holtgrawe D."/>
            <person name="Grimplet J."/>
            <person name="Matus J.T."/>
            <person name="Ware D."/>
            <person name="Wu X."/>
            <person name="Wang H."/>
            <person name="Liu C."/>
            <person name="Fang Y."/>
            <person name="Rustenholz C."/>
            <person name="Cheng Z."/>
            <person name="Xiao H."/>
            <person name="Zhou Y."/>
        </authorList>
    </citation>
    <scope>NUCLEOTIDE SEQUENCE [LARGE SCALE GENOMIC DNA]</scope>
    <source>
        <strain evidence="10">cv. Pinot noir / PN40024</strain>
        <tissue evidence="9">Leaf</tissue>
    </source>
</reference>
<gene>
    <name evidence="9" type="ORF">VitviT2T_006636</name>
</gene>
<feature type="compositionally biased region" description="Polar residues" evidence="7">
    <location>
        <begin position="257"/>
        <end position="266"/>
    </location>
</feature>
<name>A0ABY9BWL5_VITVI</name>
<dbReference type="PANTHER" id="PTHR46372:SF2">
    <property type="entry name" value="PROTEIN WVD2-LIKE 3"/>
    <property type="match status" value="1"/>
</dbReference>
<feature type="region of interest" description="Disordered" evidence="7">
    <location>
        <begin position="217"/>
        <end position="269"/>
    </location>
</feature>
<comment type="similarity">
    <text evidence="2">Belongs to the TPX2 family.</text>
</comment>
<evidence type="ECO:0000256" key="7">
    <source>
        <dbReference type="SAM" id="MobiDB-lite"/>
    </source>
</evidence>
<dbReference type="Pfam" id="PF06886">
    <property type="entry name" value="TPX2"/>
    <property type="match status" value="1"/>
</dbReference>
<keyword evidence="6" id="KW-0175">Coiled coil</keyword>
<evidence type="ECO:0000256" key="6">
    <source>
        <dbReference type="SAM" id="Coils"/>
    </source>
</evidence>
<feature type="compositionally biased region" description="Polar residues" evidence="7">
    <location>
        <begin position="217"/>
        <end position="236"/>
    </location>
</feature>
<keyword evidence="5" id="KW-0206">Cytoskeleton</keyword>
<dbReference type="InterPro" id="IPR027329">
    <property type="entry name" value="TPX2_C"/>
</dbReference>
<evidence type="ECO:0000256" key="5">
    <source>
        <dbReference type="ARBA" id="ARBA00023212"/>
    </source>
</evidence>
<dbReference type="PANTHER" id="PTHR46372">
    <property type="entry name" value="PROTEIN WVD2-LIKE 3"/>
    <property type="match status" value="1"/>
</dbReference>
<protein>
    <recommendedName>
        <fullName evidence="8">TPX2 C-terminal domain-containing protein</fullName>
    </recommendedName>
</protein>
<evidence type="ECO:0000256" key="4">
    <source>
        <dbReference type="ARBA" id="ARBA00022701"/>
    </source>
</evidence>
<evidence type="ECO:0000259" key="8">
    <source>
        <dbReference type="Pfam" id="PF06886"/>
    </source>
</evidence>
<keyword evidence="3" id="KW-0963">Cytoplasm</keyword>
<feature type="domain" description="TPX2 C-terminal" evidence="8">
    <location>
        <begin position="281"/>
        <end position="350"/>
    </location>
</feature>
<evidence type="ECO:0000256" key="2">
    <source>
        <dbReference type="ARBA" id="ARBA00005885"/>
    </source>
</evidence>
<sequence>MGPGLMIRRRMNRRDRRRAGDLEPSHAISLQTHLSDTSNPTLLPTMGMEVTDICMDNEPNCVMIYSNGVSCDSSHETAPIHHDFAESYKHINGDPEPQILEEKVEGKEYEVKECTTESSVEISQLCQVEKCEEQEKPSSNFEADLPEEKVKSEVPKSKDDKKLKSSVKPASKPAVGSARTNYTVPQPFALATEKRASCGTRPFGTESDVGTVANKSSITKNLQTPTATKHNQQTSLLVPRKPLEPDNKKHPDEEDSCSVTSSTAPSARTVKSRAIVASAPVFRCTARAEKRKEFYSKLEEKHQALEAEKNQCEARTKEEREAAIKQLRKSLMFKASPMPSFYHEGPPPKAELKKLPPTRAKSPKLGRRKSCSDAVSFSQGDKGKESRGRGNRQSLGSHKEDTSTIRTTNSKDQINIQNGNASFKFKDESKQMRETNESISPNMSGLGQMAPWWVFKIYLKLETVQQYCRLQFSNELVHGWKAILWVSSHVSRTSLILASQLENENAHPSGASDKVEGNAVWFETTRFKYRHNLNDLGPGFIPPNSTVFYLYMQTPIQSSRRTYAHTELREEAICSDLSRRVYTPQKAT</sequence>
<evidence type="ECO:0000256" key="3">
    <source>
        <dbReference type="ARBA" id="ARBA00022490"/>
    </source>
</evidence>
<feature type="compositionally biased region" description="Basic and acidic residues" evidence="7">
    <location>
        <begin position="146"/>
        <end position="163"/>
    </location>
</feature>
<comment type="subcellular location">
    <subcellularLocation>
        <location evidence="1">Cytoplasm</location>
        <location evidence="1">Cytoskeleton</location>
    </subcellularLocation>
</comment>
<organism evidence="9 10">
    <name type="scientific">Vitis vinifera</name>
    <name type="common">Grape</name>
    <dbReference type="NCBI Taxonomy" id="29760"/>
    <lineage>
        <taxon>Eukaryota</taxon>
        <taxon>Viridiplantae</taxon>
        <taxon>Streptophyta</taxon>
        <taxon>Embryophyta</taxon>
        <taxon>Tracheophyta</taxon>
        <taxon>Spermatophyta</taxon>
        <taxon>Magnoliopsida</taxon>
        <taxon>eudicotyledons</taxon>
        <taxon>Gunneridae</taxon>
        <taxon>Pentapetalae</taxon>
        <taxon>rosids</taxon>
        <taxon>Vitales</taxon>
        <taxon>Vitaceae</taxon>
        <taxon>Viteae</taxon>
        <taxon>Vitis</taxon>
    </lineage>
</organism>
<evidence type="ECO:0000313" key="10">
    <source>
        <dbReference type="Proteomes" id="UP001227230"/>
    </source>
</evidence>
<feature type="compositionally biased region" description="Polar residues" evidence="7">
    <location>
        <begin position="404"/>
        <end position="413"/>
    </location>
</feature>
<evidence type="ECO:0000256" key="1">
    <source>
        <dbReference type="ARBA" id="ARBA00004245"/>
    </source>
</evidence>
<keyword evidence="4" id="KW-0493">Microtubule</keyword>
<feature type="coiled-coil region" evidence="6">
    <location>
        <begin position="288"/>
        <end position="322"/>
    </location>
</feature>
<keyword evidence="10" id="KW-1185">Reference proteome</keyword>
<feature type="compositionally biased region" description="Basic and acidic residues" evidence="7">
    <location>
        <begin position="241"/>
        <end position="252"/>
    </location>
</feature>
<dbReference type="EMBL" id="CP126652">
    <property type="protein sequence ID" value="WJZ87240.1"/>
    <property type="molecule type" value="Genomic_DNA"/>
</dbReference>
<proteinExistence type="inferred from homology"/>
<feature type="region of interest" description="Disordered" evidence="7">
    <location>
        <begin position="136"/>
        <end position="179"/>
    </location>
</feature>
<feature type="region of interest" description="Disordered" evidence="7">
    <location>
        <begin position="338"/>
        <end position="413"/>
    </location>
</feature>
<accession>A0ABY9BWL5</accession>
<dbReference type="Proteomes" id="UP001227230">
    <property type="component" value="Chromosome 5"/>
</dbReference>